<name>A0ABR8Z8Y8_9FLAO</name>
<keyword evidence="3" id="KW-1185">Reference proteome</keyword>
<evidence type="ECO:0000313" key="2">
    <source>
        <dbReference type="EMBL" id="MBD8081727.1"/>
    </source>
</evidence>
<organism evidence="2 3">
    <name type="scientific">Chryseobacterium caseinilyticum</name>
    <dbReference type="NCBI Taxonomy" id="2771428"/>
    <lineage>
        <taxon>Bacteria</taxon>
        <taxon>Pseudomonadati</taxon>
        <taxon>Bacteroidota</taxon>
        <taxon>Flavobacteriia</taxon>
        <taxon>Flavobacteriales</taxon>
        <taxon>Weeksellaceae</taxon>
        <taxon>Chryseobacterium group</taxon>
        <taxon>Chryseobacterium</taxon>
    </lineage>
</organism>
<keyword evidence="1" id="KW-0472">Membrane</keyword>
<evidence type="ECO:0008006" key="4">
    <source>
        <dbReference type="Google" id="ProtNLM"/>
    </source>
</evidence>
<dbReference type="EMBL" id="JACYFS010000001">
    <property type="protein sequence ID" value="MBD8081727.1"/>
    <property type="molecule type" value="Genomic_DNA"/>
</dbReference>
<keyword evidence="1" id="KW-1133">Transmembrane helix</keyword>
<accession>A0ABR8Z8Y8</accession>
<evidence type="ECO:0000256" key="1">
    <source>
        <dbReference type="SAM" id="Phobius"/>
    </source>
</evidence>
<evidence type="ECO:0000313" key="3">
    <source>
        <dbReference type="Proteomes" id="UP000637299"/>
    </source>
</evidence>
<feature type="transmembrane region" description="Helical" evidence="1">
    <location>
        <begin position="141"/>
        <end position="170"/>
    </location>
</feature>
<feature type="transmembrane region" description="Helical" evidence="1">
    <location>
        <begin position="54"/>
        <end position="81"/>
    </location>
</feature>
<proteinExistence type="predicted"/>
<dbReference type="Proteomes" id="UP000637299">
    <property type="component" value="Unassembled WGS sequence"/>
</dbReference>
<feature type="transmembrane region" description="Helical" evidence="1">
    <location>
        <begin position="190"/>
        <end position="217"/>
    </location>
</feature>
<dbReference type="RefSeq" id="WP_191735461.1">
    <property type="nucleotide sequence ID" value="NZ_JACYFS010000001.1"/>
</dbReference>
<keyword evidence="1" id="KW-0812">Transmembrane</keyword>
<protein>
    <recommendedName>
        <fullName evidence="4">Glycerophosphoryl diester phosphodiesterase membrane domain-containing protein</fullName>
    </recommendedName>
</protein>
<feature type="transmembrane region" description="Helical" evidence="1">
    <location>
        <begin position="21"/>
        <end position="42"/>
    </location>
</feature>
<reference evidence="2 3" key="1">
    <citation type="submission" date="2020-09" db="EMBL/GenBank/DDBJ databases">
        <title>Genome seq and assembly of Chryseobacterium sp.</title>
        <authorList>
            <person name="Chhetri G."/>
        </authorList>
    </citation>
    <scope>NUCLEOTIDE SEQUENCE [LARGE SCALE GENOMIC DNA]</scope>
    <source>
        <strain evidence="2 3">GCR10</strain>
    </source>
</reference>
<feature type="transmembrane region" description="Helical" evidence="1">
    <location>
        <begin position="102"/>
        <end position="121"/>
    </location>
</feature>
<gene>
    <name evidence="2" type="ORF">IC610_04720</name>
</gene>
<sequence length="287" mass="33708">MMTNRFFEKIVERINSDSEKYKNVFPIILILPTFIGGLWQILELIFIDPSLIRFFSITQLIADGILILSITIILALYLHLLDKHFDFKNLVKFDLLNTQFNPYQLLAGLVLIICTSSYYYIGFNDVGLDYIENSRIGALLIQLLLAGIFLPLFLKGILVFSREILIISFFKNQELKVKRLKEFKNKKGALYYLVHFISLILMSTTLMLFIISIIVLVEFRNKTIYPQNLENLKNIFKQIHDEFGKNQKASILYFNDTYIFVELENNRTEEKTPKRIKIYKTDDVLFK</sequence>
<comment type="caution">
    <text evidence="2">The sequence shown here is derived from an EMBL/GenBank/DDBJ whole genome shotgun (WGS) entry which is preliminary data.</text>
</comment>